<dbReference type="Proteomes" id="UP000005207">
    <property type="component" value="Unplaced"/>
</dbReference>
<proteinExistence type="predicted"/>
<dbReference type="SMART" id="SM00082">
    <property type="entry name" value="LRRCT"/>
    <property type="match status" value="1"/>
</dbReference>
<evidence type="ECO:0000256" key="1">
    <source>
        <dbReference type="ARBA" id="ARBA00004613"/>
    </source>
</evidence>
<dbReference type="AlphaFoldDB" id="A0A669E3Y6"/>
<evidence type="ECO:0000256" key="2">
    <source>
        <dbReference type="ARBA" id="ARBA00022525"/>
    </source>
</evidence>
<dbReference type="Pfam" id="PF03736">
    <property type="entry name" value="EPTP"/>
    <property type="match status" value="1"/>
</dbReference>
<dbReference type="Pfam" id="PF13855">
    <property type="entry name" value="LRR_8"/>
    <property type="match status" value="1"/>
</dbReference>
<keyword evidence="2" id="KW-0964">Secreted</keyword>
<keyword evidence="4" id="KW-0732">Signal</keyword>
<feature type="domain" description="LRRCT" evidence="7">
    <location>
        <begin position="130"/>
        <end position="179"/>
    </location>
</feature>
<dbReference type="PANTHER" id="PTHR24367:SF21">
    <property type="entry name" value="LEUCINE-RICH REPEAT LGI FAMILY MEMBER 2"/>
    <property type="match status" value="1"/>
</dbReference>
<dbReference type="SMART" id="SM00369">
    <property type="entry name" value="LRR_TYP"/>
    <property type="match status" value="1"/>
</dbReference>
<evidence type="ECO:0000313" key="9">
    <source>
        <dbReference type="Proteomes" id="UP000005207"/>
    </source>
</evidence>
<sequence length="233" mass="26313">TETKRSLNCSQVLLCLQVSGIFLCFCDALAQPSSPLSHSLTERTDAQPVHLPFGLLAGKMLKLIKNILFFFFLLIHRFIESNKLETTSKYAFRGLRDLTHLSLANNNIKALPRDLFIDLDSLIELDLRGNAFECDCRAKWLMTWLKNTNATVSDVVCAGPEDMKGKRLNDMTSLQNECVSTSVASESLSVDTFSYKNDVYVAISAPSTESCMIFQWDHIEMNFRTYDNITGKF</sequence>
<evidence type="ECO:0000256" key="6">
    <source>
        <dbReference type="SAM" id="Phobius"/>
    </source>
</evidence>
<dbReference type="InParanoid" id="A0A669E3Y6"/>
<keyword evidence="6" id="KW-0472">Membrane</keyword>
<dbReference type="Gene3D" id="3.80.10.10">
    <property type="entry name" value="Ribonuclease Inhibitor"/>
    <property type="match status" value="1"/>
</dbReference>
<dbReference type="InterPro" id="IPR005492">
    <property type="entry name" value="EPTP"/>
</dbReference>
<accession>A0A669E3Y6</accession>
<keyword evidence="3" id="KW-0433">Leucine-rich repeat</keyword>
<keyword evidence="6" id="KW-1133">Transmembrane helix</keyword>
<evidence type="ECO:0000259" key="7">
    <source>
        <dbReference type="SMART" id="SM00082"/>
    </source>
</evidence>
<keyword evidence="9" id="KW-1185">Reference proteome</keyword>
<dbReference type="Ensembl" id="ENSONIT00000090816.1">
    <property type="protein sequence ID" value="ENSONIP00000065632.1"/>
    <property type="gene ID" value="ENSONIG00000042660.1"/>
</dbReference>
<organism evidence="8 9">
    <name type="scientific">Oreochromis niloticus</name>
    <name type="common">Nile tilapia</name>
    <name type="synonym">Tilapia nilotica</name>
    <dbReference type="NCBI Taxonomy" id="8128"/>
    <lineage>
        <taxon>Eukaryota</taxon>
        <taxon>Metazoa</taxon>
        <taxon>Chordata</taxon>
        <taxon>Craniata</taxon>
        <taxon>Vertebrata</taxon>
        <taxon>Euteleostomi</taxon>
        <taxon>Actinopterygii</taxon>
        <taxon>Neopterygii</taxon>
        <taxon>Teleostei</taxon>
        <taxon>Neoteleostei</taxon>
        <taxon>Acanthomorphata</taxon>
        <taxon>Ovalentaria</taxon>
        <taxon>Cichlomorphae</taxon>
        <taxon>Cichliformes</taxon>
        <taxon>Cichlidae</taxon>
        <taxon>African cichlids</taxon>
        <taxon>Pseudocrenilabrinae</taxon>
        <taxon>Oreochromini</taxon>
        <taxon>Oreochromis</taxon>
    </lineage>
</organism>
<dbReference type="InterPro" id="IPR051295">
    <property type="entry name" value="LGI_related"/>
</dbReference>
<feature type="transmembrane region" description="Helical" evidence="6">
    <location>
        <begin position="12"/>
        <end position="31"/>
    </location>
</feature>
<dbReference type="InterPro" id="IPR001611">
    <property type="entry name" value="Leu-rich_rpt"/>
</dbReference>
<dbReference type="PANTHER" id="PTHR24367">
    <property type="entry name" value="LEUCINE-RICH REPEAT-CONTAINING PROTEIN"/>
    <property type="match status" value="1"/>
</dbReference>
<reference evidence="8" key="2">
    <citation type="submission" date="2025-09" db="UniProtKB">
        <authorList>
            <consortium name="Ensembl"/>
        </authorList>
    </citation>
    <scope>IDENTIFICATION</scope>
</reference>
<dbReference type="GO" id="GO:1904862">
    <property type="term" value="P:inhibitory synapse assembly"/>
    <property type="evidence" value="ECO:0007669"/>
    <property type="project" value="TreeGrafter"/>
</dbReference>
<dbReference type="InterPro" id="IPR000483">
    <property type="entry name" value="Cys-rich_flank_reg_C"/>
</dbReference>
<name>A0A669E3Y6_ORENI</name>
<dbReference type="GO" id="GO:0005615">
    <property type="term" value="C:extracellular space"/>
    <property type="evidence" value="ECO:0007669"/>
    <property type="project" value="TreeGrafter"/>
</dbReference>
<keyword evidence="5" id="KW-0677">Repeat</keyword>
<evidence type="ECO:0000313" key="8">
    <source>
        <dbReference type="Ensembl" id="ENSONIP00000065632.1"/>
    </source>
</evidence>
<dbReference type="GeneTree" id="ENSGT00940000157294"/>
<keyword evidence="6" id="KW-0812">Transmembrane</keyword>
<dbReference type="SUPFAM" id="SSF52058">
    <property type="entry name" value="L domain-like"/>
    <property type="match status" value="1"/>
</dbReference>
<dbReference type="InterPro" id="IPR003591">
    <property type="entry name" value="Leu-rich_rpt_typical-subtyp"/>
</dbReference>
<evidence type="ECO:0000256" key="4">
    <source>
        <dbReference type="ARBA" id="ARBA00022729"/>
    </source>
</evidence>
<comment type="subcellular location">
    <subcellularLocation>
        <location evidence="1">Secreted</location>
    </subcellularLocation>
</comment>
<evidence type="ECO:0000256" key="5">
    <source>
        <dbReference type="ARBA" id="ARBA00022737"/>
    </source>
</evidence>
<reference evidence="8" key="1">
    <citation type="submission" date="2025-08" db="UniProtKB">
        <authorList>
            <consortium name="Ensembl"/>
        </authorList>
    </citation>
    <scope>IDENTIFICATION</scope>
</reference>
<protein>
    <recommendedName>
        <fullName evidence="7">LRRCT domain-containing protein</fullName>
    </recommendedName>
</protein>
<evidence type="ECO:0000256" key="3">
    <source>
        <dbReference type="ARBA" id="ARBA00022614"/>
    </source>
</evidence>
<feature type="transmembrane region" description="Helical" evidence="6">
    <location>
        <begin position="51"/>
        <end position="75"/>
    </location>
</feature>
<dbReference type="InterPro" id="IPR032675">
    <property type="entry name" value="LRR_dom_sf"/>
</dbReference>